<evidence type="ECO:0000256" key="1">
    <source>
        <dbReference type="ARBA" id="ARBA00010994"/>
    </source>
</evidence>
<dbReference type="AlphaFoldDB" id="A0ABD0LNA0"/>
<feature type="region of interest" description="Disordered" evidence="2">
    <location>
        <begin position="155"/>
        <end position="195"/>
    </location>
</feature>
<dbReference type="SUPFAM" id="SSF47473">
    <property type="entry name" value="EF-hand"/>
    <property type="match status" value="1"/>
</dbReference>
<reference evidence="3 4" key="1">
    <citation type="journal article" date="2023" name="Sci. Data">
        <title>Genome assembly of the Korean intertidal mud-creeper Batillaria attramentaria.</title>
        <authorList>
            <person name="Patra A.K."/>
            <person name="Ho P.T."/>
            <person name="Jun S."/>
            <person name="Lee S.J."/>
            <person name="Kim Y."/>
            <person name="Won Y.J."/>
        </authorList>
    </citation>
    <scope>NUCLEOTIDE SEQUENCE [LARGE SCALE GENOMIC DNA]</scope>
    <source>
        <strain evidence="3">Wonlab-2016</strain>
    </source>
</reference>
<dbReference type="PANTHER" id="PTHR12932:SF9">
    <property type="entry name" value="TUBULIN POLYMERIZATION-PROMOTING PROTEIN HOMOLOG"/>
    <property type="match status" value="1"/>
</dbReference>
<proteinExistence type="inferred from homology"/>
<dbReference type="PANTHER" id="PTHR12932">
    <property type="entry name" value="P25 ALPHA-RELATED"/>
    <property type="match status" value="1"/>
</dbReference>
<dbReference type="InterPro" id="IPR011992">
    <property type="entry name" value="EF-hand-dom_pair"/>
</dbReference>
<comment type="caution">
    <text evidence="3">The sequence shown here is derived from an EMBL/GenBank/DDBJ whole genome shotgun (WGS) entry which is preliminary data.</text>
</comment>
<evidence type="ECO:0000313" key="4">
    <source>
        <dbReference type="Proteomes" id="UP001519460"/>
    </source>
</evidence>
<name>A0ABD0LNA0_9CAEN</name>
<organism evidence="3 4">
    <name type="scientific">Batillaria attramentaria</name>
    <dbReference type="NCBI Taxonomy" id="370345"/>
    <lineage>
        <taxon>Eukaryota</taxon>
        <taxon>Metazoa</taxon>
        <taxon>Spiralia</taxon>
        <taxon>Lophotrochozoa</taxon>
        <taxon>Mollusca</taxon>
        <taxon>Gastropoda</taxon>
        <taxon>Caenogastropoda</taxon>
        <taxon>Sorbeoconcha</taxon>
        <taxon>Cerithioidea</taxon>
        <taxon>Batillariidae</taxon>
        <taxon>Batillaria</taxon>
    </lineage>
</organism>
<keyword evidence="4" id="KW-1185">Reference proteome</keyword>
<sequence>MAAGTSAVGDLDKEVKEMFFMCVEKCAGKELPVAEKSECKSNAVNKLFKEVFDGKIANTVDATIFCKYCDKKTKKLTVDAFLNNVLLDLAKHEAVEKKKAKNPANDDPAVLEELNKIKTKIAAKYNEWISSDHKQKNAAVVDRLTDVKGYTGSHKERFDAESGKGKGMEGRVDKTNTSGYVGGYKGEGTFDKSHN</sequence>
<feature type="compositionally biased region" description="Basic and acidic residues" evidence="2">
    <location>
        <begin position="155"/>
        <end position="174"/>
    </location>
</feature>
<evidence type="ECO:0000313" key="3">
    <source>
        <dbReference type="EMBL" id="KAK7501005.1"/>
    </source>
</evidence>
<dbReference type="Pfam" id="PF05517">
    <property type="entry name" value="p25-alpha"/>
    <property type="match status" value="1"/>
</dbReference>
<dbReference type="EMBL" id="JACVVK020000034">
    <property type="protein sequence ID" value="KAK7501005.1"/>
    <property type="molecule type" value="Genomic_DNA"/>
</dbReference>
<accession>A0ABD0LNA0</accession>
<dbReference type="InterPro" id="IPR008907">
    <property type="entry name" value="TPP/p25"/>
</dbReference>
<dbReference type="Proteomes" id="UP001519460">
    <property type="component" value="Unassembled WGS sequence"/>
</dbReference>
<comment type="similarity">
    <text evidence="1">Belongs to the TPPP family.</text>
</comment>
<evidence type="ECO:0000256" key="2">
    <source>
        <dbReference type="SAM" id="MobiDB-lite"/>
    </source>
</evidence>
<evidence type="ECO:0008006" key="5">
    <source>
        <dbReference type="Google" id="ProtNLM"/>
    </source>
</evidence>
<gene>
    <name evidence="3" type="ORF">BaRGS_00007885</name>
</gene>
<protein>
    <recommendedName>
        <fullName evidence="5">Tubulin polymerization-promoting protein family member 3</fullName>
    </recommendedName>
</protein>